<feature type="domain" description="AMP-dependent synthetase/ligase" evidence="3">
    <location>
        <begin position="59"/>
        <end position="416"/>
    </location>
</feature>
<organism evidence="5 6">
    <name type="scientific">Cupriavidus campinensis</name>
    <dbReference type="NCBI Taxonomy" id="151783"/>
    <lineage>
        <taxon>Bacteria</taxon>
        <taxon>Pseudomonadati</taxon>
        <taxon>Pseudomonadota</taxon>
        <taxon>Betaproteobacteria</taxon>
        <taxon>Burkholderiales</taxon>
        <taxon>Burkholderiaceae</taxon>
        <taxon>Cupriavidus</taxon>
    </lineage>
</organism>
<evidence type="ECO:0000256" key="1">
    <source>
        <dbReference type="ARBA" id="ARBA00022598"/>
    </source>
</evidence>
<dbReference type="Proteomes" id="UP000318943">
    <property type="component" value="Unassembled WGS sequence"/>
</dbReference>
<gene>
    <name evidence="5" type="ORF">FGG12_24165</name>
</gene>
<keyword evidence="6" id="KW-1185">Reference proteome</keyword>
<dbReference type="Gene3D" id="3.40.50.12780">
    <property type="entry name" value="N-terminal domain of ligase-like"/>
    <property type="match status" value="1"/>
</dbReference>
<comment type="caution">
    <text evidence="5">The sequence shown here is derived from an EMBL/GenBank/DDBJ whole genome shotgun (WGS) entry which is preliminary data.</text>
</comment>
<dbReference type="SUPFAM" id="SSF56801">
    <property type="entry name" value="Acetyl-CoA synthetase-like"/>
    <property type="match status" value="1"/>
</dbReference>
<feature type="compositionally biased region" description="Low complexity" evidence="2">
    <location>
        <begin position="1"/>
        <end position="15"/>
    </location>
</feature>
<dbReference type="PANTHER" id="PTHR43352">
    <property type="entry name" value="ACETYL-COA SYNTHETASE"/>
    <property type="match status" value="1"/>
</dbReference>
<evidence type="ECO:0000259" key="4">
    <source>
        <dbReference type="Pfam" id="PF13193"/>
    </source>
</evidence>
<dbReference type="EMBL" id="VCIZ01000018">
    <property type="protein sequence ID" value="TSP10070.1"/>
    <property type="molecule type" value="Genomic_DNA"/>
</dbReference>
<dbReference type="Gene3D" id="3.30.300.30">
    <property type="match status" value="1"/>
</dbReference>
<evidence type="ECO:0000259" key="3">
    <source>
        <dbReference type="Pfam" id="PF00501"/>
    </source>
</evidence>
<accession>A0ABY3EGM2</accession>
<dbReference type="GO" id="GO:0016874">
    <property type="term" value="F:ligase activity"/>
    <property type="evidence" value="ECO:0007669"/>
    <property type="project" value="UniProtKB-KW"/>
</dbReference>
<dbReference type="InterPro" id="IPR025110">
    <property type="entry name" value="AMP-bd_C"/>
</dbReference>
<evidence type="ECO:0000313" key="6">
    <source>
        <dbReference type="Proteomes" id="UP000318943"/>
    </source>
</evidence>
<feature type="domain" description="AMP-binding enzyme C-terminal" evidence="4">
    <location>
        <begin position="470"/>
        <end position="548"/>
    </location>
</feature>
<name>A0ABY3EGM2_9BURK</name>
<dbReference type="PROSITE" id="PS00455">
    <property type="entry name" value="AMP_BINDING"/>
    <property type="match status" value="1"/>
</dbReference>
<dbReference type="PANTHER" id="PTHR43352:SF1">
    <property type="entry name" value="ANTHRANILATE--COA LIGASE"/>
    <property type="match status" value="1"/>
</dbReference>
<evidence type="ECO:0000313" key="5">
    <source>
        <dbReference type="EMBL" id="TSP10070.1"/>
    </source>
</evidence>
<dbReference type="InterPro" id="IPR042099">
    <property type="entry name" value="ANL_N_sf"/>
</dbReference>
<dbReference type="Pfam" id="PF00501">
    <property type="entry name" value="AMP-binding"/>
    <property type="match status" value="1"/>
</dbReference>
<proteinExistence type="predicted"/>
<dbReference type="InterPro" id="IPR020845">
    <property type="entry name" value="AMP-binding_CS"/>
</dbReference>
<feature type="region of interest" description="Disordered" evidence="2">
    <location>
        <begin position="1"/>
        <end position="20"/>
    </location>
</feature>
<dbReference type="InterPro" id="IPR045851">
    <property type="entry name" value="AMP-bd_C_sf"/>
</dbReference>
<dbReference type="RefSeq" id="WP_144201776.1">
    <property type="nucleotide sequence ID" value="NZ_VCIZ01000018.1"/>
</dbReference>
<keyword evidence="1 5" id="KW-0436">Ligase</keyword>
<protein>
    <submittedName>
        <fullName evidence="5">2-aminobenzoate-CoA ligase</fullName>
    </submittedName>
</protein>
<sequence length="566" mass="60823">MAAPAPAASTSTTSTRDTVVDTFARDRLPPPAQWPEFRFNADTTYPARLNAAEALVDHHVAAGQGARVAIRHERDGRIETVTYAELAALVSRIAHVLVEDMALVPGNRVLLRGPNNLMMAACWLATLKAGLIAVPTMPLLRAKELKQVIDKAEVGAALCDARLQAELDANRLAGGEHFCPSLKTVRYFNGTGPDALETALAGKPDTFTACDTAADDTCLIAFTSGTTGQPKGTMHFHRDVLAMCDLFPRHVLKPTADDIFCGTPPLAFTFGLGGMLCFPLRIGASTALAEKLTPETLLKLIQDHRATIVFTAPTFYRQMATLAPQFDLSSLKKSVSAGEALPDATRQAWKAATGIEMTDGLGGTEMMHIFISSAGADVRPGAVGRVVPGYEARIVDEAMQPVPPGTVGKLAVRGPTGCRYLDDPRQANYVRDGWNLPGDTFMADADGYYFYQARSDDMIISAGYNIAGPEVEGTLMRHEAVAECGVVGAPDPERGQVVMAYVVLRPGVEPGDATRAALQDYVKREIAPYKYPRRIEFVAALPRTETGKLQRFRLRQLAAGAEGGQP</sequence>
<dbReference type="Pfam" id="PF13193">
    <property type="entry name" value="AMP-binding_C"/>
    <property type="match status" value="1"/>
</dbReference>
<evidence type="ECO:0000256" key="2">
    <source>
        <dbReference type="SAM" id="MobiDB-lite"/>
    </source>
</evidence>
<reference evidence="5 6" key="1">
    <citation type="submission" date="2019-05" db="EMBL/GenBank/DDBJ databases">
        <title>Whole genome sequence analysis of Cupriavidus campinensis S14E4C strain.</title>
        <authorList>
            <person name="Abbaszade G."/>
            <person name="Szabo A."/>
            <person name="Toumi M."/>
            <person name="Toth E."/>
        </authorList>
    </citation>
    <scope>NUCLEOTIDE SEQUENCE [LARGE SCALE GENOMIC DNA]</scope>
    <source>
        <strain evidence="5 6">S14E4C</strain>
    </source>
</reference>
<dbReference type="InterPro" id="IPR000873">
    <property type="entry name" value="AMP-dep_synth/lig_dom"/>
</dbReference>